<comment type="caution">
    <text evidence="2">The sequence shown here is derived from an EMBL/GenBank/DDBJ whole genome shotgun (WGS) entry which is preliminary data.</text>
</comment>
<reference evidence="2 3" key="1">
    <citation type="journal article" date="2018" name="PLoS Pathog.">
        <title>Evolution of structural diversity of trichothecenes, a family of toxins produced by plant pathogenic and entomopathogenic fungi.</title>
        <authorList>
            <person name="Proctor R.H."/>
            <person name="McCormick S.P."/>
            <person name="Kim H.S."/>
            <person name="Cardoza R.E."/>
            <person name="Stanley A.M."/>
            <person name="Lindo L."/>
            <person name="Kelly A."/>
            <person name="Brown D.W."/>
            <person name="Lee T."/>
            <person name="Vaughan M.M."/>
            <person name="Alexander N.J."/>
            <person name="Busman M."/>
            <person name="Gutierrez S."/>
        </authorList>
    </citation>
    <scope>NUCLEOTIDE SEQUENCE [LARGE SCALE GENOMIC DNA]</scope>
    <source>
        <strain evidence="2 3">NRRL 20695</strain>
    </source>
</reference>
<proteinExistence type="predicted"/>
<feature type="chain" id="PRO_5017446172" evidence="1">
    <location>
        <begin position="20"/>
        <end position="346"/>
    </location>
</feature>
<gene>
    <name evidence="2" type="ORF">FLONG3_8802</name>
</gene>
<evidence type="ECO:0000256" key="1">
    <source>
        <dbReference type="SAM" id="SignalP"/>
    </source>
</evidence>
<organism evidence="2 3">
    <name type="scientific">Fusarium longipes</name>
    <dbReference type="NCBI Taxonomy" id="694270"/>
    <lineage>
        <taxon>Eukaryota</taxon>
        <taxon>Fungi</taxon>
        <taxon>Dikarya</taxon>
        <taxon>Ascomycota</taxon>
        <taxon>Pezizomycotina</taxon>
        <taxon>Sordariomycetes</taxon>
        <taxon>Hypocreomycetidae</taxon>
        <taxon>Hypocreales</taxon>
        <taxon>Nectriaceae</taxon>
        <taxon>Fusarium</taxon>
    </lineage>
</organism>
<sequence length="346" mass="38310">MKSIIAITALMALVHQTTARRLHWEGEPLQTPNSIFVTWEKAQTTGDQIIFATDSDGKALLTYACDNKVTLDGVSIHVSADETGKGQISVGDDRYPLEFKLARSGGVVCEARWNTEITAVECEIPWTAVGFNLLQTSSLPYNITAECLGREAEDDLAMVGVLTDEDMQIFPGIEEDENDSLESKSLGSRQCYDQAPVVKKKGNGNPKKWRLHKQVTDRLQCGKGGCEAAGGQEWSVTHSASFSLEGLGKSSWITGGYSVAYTRGHSQLMNCQGAWGETVCLAHWHDHQEYSVNRERWNTCAFNPIKDSYYTYSPSTKSNRKSYYCKRSNCQNAGHSGWVKKGNGVW</sequence>
<accession>A0A395S2G9</accession>
<keyword evidence="1" id="KW-0732">Signal</keyword>
<dbReference type="Proteomes" id="UP000266234">
    <property type="component" value="Unassembled WGS sequence"/>
</dbReference>
<evidence type="ECO:0000313" key="2">
    <source>
        <dbReference type="EMBL" id="RGP66606.1"/>
    </source>
</evidence>
<evidence type="ECO:0000313" key="3">
    <source>
        <dbReference type="Proteomes" id="UP000266234"/>
    </source>
</evidence>
<keyword evidence="3" id="KW-1185">Reference proteome</keyword>
<feature type="signal peptide" evidence="1">
    <location>
        <begin position="1"/>
        <end position="19"/>
    </location>
</feature>
<protein>
    <submittedName>
        <fullName evidence="2">Uncharacterized protein</fullName>
    </submittedName>
</protein>
<dbReference type="AlphaFoldDB" id="A0A395S2G9"/>
<name>A0A395S2G9_9HYPO</name>
<dbReference type="OrthoDB" id="4971878at2759"/>
<dbReference type="EMBL" id="PXOG01000219">
    <property type="protein sequence ID" value="RGP66606.1"/>
    <property type="molecule type" value="Genomic_DNA"/>
</dbReference>